<dbReference type="EMBL" id="MU274900">
    <property type="protein sequence ID" value="KAI0095184.1"/>
    <property type="molecule type" value="Genomic_DNA"/>
</dbReference>
<reference evidence="1" key="1">
    <citation type="journal article" date="2021" name="Environ. Microbiol.">
        <title>Gene family expansions and transcriptome signatures uncover fungal adaptations to wood decay.</title>
        <authorList>
            <person name="Hage H."/>
            <person name="Miyauchi S."/>
            <person name="Viragh M."/>
            <person name="Drula E."/>
            <person name="Min B."/>
            <person name="Chaduli D."/>
            <person name="Navarro D."/>
            <person name="Favel A."/>
            <person name="Norest M."/>
            <person name="Lesage-Meessen L."/>
            <person name="Balint B."/>
            <person name="Merenyi Z."/>
            <person name="de Eugenio L."/>
            <person name="Morin E."/>
            <person name="Martinez A.T."/>
            <person name="Baldrian P."/>
            <person name="Stursova M."/>
            <person name="Martinez M.J."/>
            <person name="Novotny C."/>
            <person name="Magnuson J.K."/>
            <person name="Spatafora J.W."/>
            <person name="Maurice S."/>
            <person name="Pangilinan J."/>
            <person name="Andreopoulos W."/>
            <person name="LaButti K."/>
            <person name="Hundley H."/>
            <person name="Na H."/>
            <person name="Kuo A."/>
            <person name="Barry K."/>
            <person name="Lipzen A."/>
            <person name="Henrissat B."/>
            <person name="Riley R."/>
            <person name="Ahrendt S."/>
            <person name="Nagy L.G."/>
            <person name="Grigoriev I.V."/>
            <person name="Martin F."/>
            <person name="Rosso M.N."/>
        </authorList>
    </citation>
    <scope>NUCLEOTIDE SEQUENCE</scope>
    <source>
        <strain evidence="1">CBS 384.51</strain>
    </source>
</reference>
<proteinExistence type="predicted"/>
<keyword evidence="2" id="KW-1185">Reference proteome</keyword>
<evidence type="ECO:0000313" key="1">
    <source>
        <dbReference type="EMBL" id="KAI0095184.1"/>
    </source>
</evidence>
<evidence type="ECO:0000313" key="2">
    <source>
        <dbReference type="Proteomes" id="UP001055072"/>
    </source>
</evidence>
<protein>
    <submittedName>
        <fullName evidence="1">Uncharacterized protein</fullName>
    </submittedName>
</protein>
<gene>
    <name evidence="1" type="ORF">BDY19DRAFT_988947</name>
</gene>
<sequence length="134" mass="14508">MSRLTPALNRKKTICICFSATRASALREPYCSSKQQALAPDIPQILTSFAVSHRRIIITKVQVNSNQLLPRAVFAKALVSPLLIVISNRGESGVLGTAAHGAIIALPSVIRPFTVFAERCNTNATQSSQFKPFS</sequence>
<dbReference type="Proteomes" id="UP001055072">
    <property type="component" value="Unassembled WGS sequence"/>
</dbReference>
<name>A0ACB8UNF1_9APHY</name>
<comment type="caution">
    <text evidence="1">The sequence shown here is derived from an EMBL/GenBank/DDBJ whole genome shotgun (WGS) entry which is preliminary data.</text>
</comment>
<organism evidence="1 2">
    <name type="scientific">Irpex rosettiformis</name>
    <dbReference type="NCBI Taxonomy" id="378272"/>
    <lineage>
        <taxon>Eukaryota</taxon>
        <taxon>Fungi</taxon>
        <taxon>Dikarya</taxon>
        <taxon>Basidiomycota</taxon>
        <taxon>Agaricomycotina</taxon>
        <taxon>Agaricomycetes</taxon>
        <taxon>Polyporales</taxon>
        <taxon>Irpicaceae</taxon>
        <taxon>Irpex</taxon>
    </lineage>
</organism>
<accession>A0ACB8UNF1</accession>